<dbReference type="PROSITE" id="PS00232">
    <property type="entry name" value="CADHERIN_1"/>
    <property type="match status" value="21"/>
</dbReference>
<feature type="domain" description="Cadherin" evidence="14">
    <location>
        <begin position="3056"/>
        <end position="3160"/>
    </location>
</feature>
<dbReference type="GO" id="GO:0005509">
    <property type="term" value="F:calcium ion binding"/>
    <property type="evidence" value="ECO:0007669"/>
    <property type="project" value="UniProtKB-UniRule"/>
</dbReference>
<evidence type="ECO:0000256" key="5">
    <source>
        <dbReference type="ARBA" id="ARBA00022737"/>
    </source>
</evidence>
<feature type="domain" description="Cadherin" evidence="14">
    <location>
        <begin position="1735"/>
        <end position="1839"/>
    </location>
</feature>
<evidence type="ECO:0000256" key="13">
    <source>
        <dbReference type="SAM" id="Phobius"/>
    </source>
</evidence>
<feature type="domain" description="Cadherin" evidence="14">
    <location>
        <begin position="198"/>
        <end position="307"/>
    </location>
</feature>
<dbReference type="GO" id="GO:0005886">
    <property type="term" value="C:plasma membrane"/>
    <property type="evidence" value="ECO:0007669"/>
    <property type="project" value="UniProtKB-SubCell"/>
</dbReference>
<feature type="domain" description="Cadherin" evidence="14">
    <location>
        <begin position="3820"/>
        <end position="3929"/>
    </location>
</feature>
<dbReference type="InterPro" id="IPR002126">
    <property type="entry name" value="Cadherin-like_dom"/>
</dbReference>
<evidence type="ECO:0000259" key="14">
    <source>
        <dbReference type="PROSITE" id="PS50268"/>
    </source>
</evidence>
<dbReference type="FunFam" id="2.60.40.60:FF:000007">
    <property type="entry name" value="Protocadherin alpha 2"/>
    <property type="match status" value="3"/>
</dbReference>
<feature type="domain" description="Cadherin" evidence="14">
    <location>
        <begin position="25"/>
        <end position="69"/>
    </location>
</feature>
<evidence type="ECO:0000256" key="11">
    <source>
        <dbReference type="PROSITE-ProRule" id="PRU00043"/>
    </source>
</evidence>
<dbReference type="PANTHER" id="PTHR24028:SF288">
    <property type="entry name" value="PROTOCADHERIN ALPHA-C2-LIKE-RELATED"/>
    <property type="match status" value="1"/>
</dbReference>
<feature type="domain" description="Cadherin" evidence="14">
    <location>
        <begin position="3607"/>
        <end position="3714"/>
    </location>
</feature>
<feature type="domain" description="Cadherin" evidence="14">
    <location>
        <begin position="3715"/>
        <end position="3819"/>
    </location>
</feature>
<feature type="domain" description="Cadherin" evidence="14">
    <location>
        <begin position="1840"/>
        <end position="1949"/>
    </location>
</feature>
<feature type="domain" description="Cadherin" evidence="14">
    <location>
        <begin position="2177"/>
        <end position="2285"/>
    </location>
</feature>
<feature type="domain" description="Cadherin" evidence="14">
    <location>
        <begin position="93"/>
        <end position="197"/>
    </location>
</feature>
<feature type="domain" description="Cadherin" evidence="14">
    <location>
        <begin position="1181"/>
        <end position="1290"/>
    </location>
</feature>
<dbReference type="CDD" id="cd11304">
    <property type="entry name" value="Cadherin_repeat"/>
    <property type="match status" value="32"/>
</dbReference>
<feature type="domain" description="Cadherin" evidence="14">
    <location>
        <begin position="992"/>
        <end position="1055"/>
    </location>
</feature>
<evidence type="ECO:0000256" key="9">
    <source>
        <dbReference type="ARBA" id="ARBA00023136"/>
    </source>
</evidence>
<keyword evidence="10" id="KW-0325">Glycoprotein</keyword>
<keyword evidence="5" id="KW-0677">Repeat</keyword>
<dbReference type="PANTHER" id="PTHR24028">
    <property type="entry name" value="CADHERIN-87A"/>
    <property type="match status" value="1"/>
</dbReference>
<feature type="domain" description="Cadherin" evidence="14">
    <location>
        <begin position="2895"/>
        <end position="2947"/>
    </location>
</feature>
<dbReference type="Pfam" id="PF00028">
    <property type="entry name" value="Cadherin"/>
    <property type="match status" value="27"/>
</dbReference>
<evidence type="ECO:0000256" key="2">
    <source>
        <dbReference type="ARBA" id="ARBA00022475"/>
    </source>
</evidence>
<dbReference type="Proteomes" id="UP000824540">
    <property type="component" value="Unassembled WGS sequence"/>
</dbReference>
<dbReference type="FunFam" id="2.60.40.60:FF:000129">
    <property type="entry name" value="protocadherin alpha-C2 isoform X1"/>
    <property type="match status" value="6"/>
</dbReference>
<feature type="domain" description="Cadherin" evidence="14">
    <location>
        <begin position="3161"/>
        <end position="3270"/>
    </location>
</feature>
<feature type="domain" description="Cadherin" evidence="14">
    <location>
        <begin position="2499"/>
        <end position="2608"/>
    </location>
</feature>
<evidence type="ECO:0000256" key="4">
    <source>
        <dbReference type="ARBA" id="ARBA00022729"/>
    </source>
</evidence>
<feature type="domain" description="Cadherin" evidence="14">
    <location>
        <begin position="664"/>
        <end position="773"/>
    </location>
</feature>
<dbReference type="PROSITE" id="PS50268">
    <property type="entry name" value="CADHERIN_2"/>
    <property type="match status" value="32"/>
</dbReference>
<accession>A0A8T2NFW2</accession>
<feature type="domain" description="Cadherin" evidence="14">
    <location>
        <begin position="1518"/>
        <end position="1626"/>
    </location>
</feature>
<keyword evidence="4" id="KW-0732">Signal</keyword>
<dbReference type="OrthoDB" id="6252479at2759"/>
<dbReference type="InterPro" id="IPR020894">
    <property type="entry name" value="Cadherin_CS"/>
</dbReference>
<feature type="domain" description="Cadherin" evidence="14">
    <location>
        <begin position="2948"/>
        <end position="3055"/>
    </location>
</feature>
<feature type="domain" description="Cadherin" evidence="14">
    <location>
        <begin position="1076"/>
        <end position="1180"/>
    </location>
</feature>
<keyword evidence="9 13" id="KW-0472">Membrane</keyword>
<feature type="domain" description="Cadherin" evidence="14">
    <location>
        <begin position="3944"/>
        <end position="4032"/>
    </location>
</feature>
<evidence type="ECO:0000256" key="1">
    <source>
        <dbReference type="ARBA" id="ARBA00004251"/>
    </source>
</evidence>
<keyword evidence="2" id="KW-1003">Cell membrane</keyword>
<name>A0A8T2NFW2_9TELE</name>
<sequence>MEIGSVVANLATDLGLDVRSLAERKALDREQQAEHNLILTAVDGGVPARSGTASIIVRVLDTNDNAPHFDRQLYSCKVMVLVTDLNDNFPEITMKSFKSVIKENAAMGTVIAVISISDRDSGENGHVDLSVNEQIPFALNKSAEGYFALVVSEPLDREKVSEYDITFSVTDRGTPPLSDNETLALQLLDVNDNAPLFPQSFYTIPVTENNAPGSVLSSVTAFDPDLHENQYLVYFIVEKEIANTSMSMLFSINPEDGNLYALKTFDYEREKEYLFHIEARDSGVPPLSSNVTVHIIILDQNDNTPLIVSPWRAHGSVVEEVIPRSTDKGYLIAKVIAIDADSMQNSRITYQFLQITDATLFSLDQYNGEIRTMRMFSYRDPRHQRLVIVAKDNGDPALSATVTIKLSTVEHVIKAFSETTEIPLEYDIFSDLNLYLVIGLGSVSFLLLITILVIIVLKCQKPRPKPTKPTPPCRNSVVSQRNSTIADSTLVSSDAYWYSLFLAETRKGKVVVRQPIPKGAGYIVSSIPRSTGLTETSESTASTLQALDREQQAVHNLILTAVDGGVPARSGTASIIVRVLDTNDNAPQFDRQVYSVNITENSPIETLVLKLNATDLDEEPLDREKVSEYDITFTVTDRGTPPLSDNETLVLQLLDVNDNAPLFPQSFYTIPVMENNAPGSLLSSVTAFDPDLHENQYLVYFIVEKEIANTSMSMLFSINPEDGNLYALKTFDYEREKEFLFHIEARDSGVPPLSSNVTVHIIILDQNDNTPLIVSPWRAHGSLVEEVIPRSTDKGYLIAKVIAIDADSMQNSRITYQFLQITDATLFSLDQYNGEIRTMRMFSYRDPRHQRLVIVAKDNGDPALSATVTIKLSTVEHVIKAFSETTEIPLEYDIFSDLNLYLVIGLGSVSFLLLITILVIIVLKCQKPRPKPTKPTPPCRNSVVSQRNSTIADSTLVSSDAYWYSLFLAETRKGKVVVRQPIPKGAGYIVSSIPRSTGLTETSESTASTLQALDREQKAVHNLILTAVDGGVPARSGTASIIVRVLDTNDNAPQFDRQCKVTVLVTDLNDNYPEITMKSFKSVIKENAAMGTVIAVISISDRDSGENGHVDLSVNEQIPFALNKSAEGYFALVVSEPLDREKVSEYDITFTVTDRGTPPLSDNETLALQLLDVNDNAPLFPQSFYTIPVIENNAPGSLLSSVTAFDPDLHENQYLVYFIVEKEIANTSMSMLFSINPEDGNLYALKTFDYEREKEFLFHIEARDSGVPPLSSNVTVHIIILDQNDNTPLIVSPWRAHGSVVEEVIPRSTDKGYLIAKVIAIDADSMQNSRITYQFLQITDATLFSLDQYNGEIRTMRMFSYRDPRHQRLVIVAKDNGDPALSATVTIKLSTVEHFIKAFSETTEIPLEYDIFSDLNLYLVIGLGSVSFLLLITILVIIVLKCQKPRPKPTKPTPPCRNSVVSQRNSTIADSTLVSSDAYWYSLFLAETRKGKVVVRQPIPKGAGYIVSSIPRSTGLTETSESTASTLQSATPGERFSLTNAIDPDVGTNSVQTYHLSESEHFTIEIQTGRDGSKFADLILKKALDREQQAVHNLILTAVDGGVPARSGTASIIVRVLDTNDNAPRFDQETYTVNVMENSPIGTPVFRLHASDADEGLNAEVVYFFSIYTSEKAQETFELNSNTGEIKVKGGIDYEENKMYEIHVEAKDKGAVQRSAQCKLTVSVTDMNDNYPAISIKSFKSPVKENVAIDTVIAVISVSDRDSGNNGRIDFSMNQPLPFSLQNTSDGYYALLVSEPLDREKIPEYDITFTVTDRGTPPLSDNKTLTLELLDVNDNAPFFSKSFLTIPLVENNAPGAMIASITATDPDLHENQYLVYFIVEKEIANTSMSMLFSINPEDGNLYALKTFDYEREKEFLFHIEARDSGVPTLSNNVTVHIIILDQNDNTPLIVSPWRAHGSVVEEVIPRSTDKGYLIAKVIAIDADSMQNSRITYQFLQITDTTLFSLDQYNGEIRTTRMFSYRDPRHQRLVIVAKDNGDPALSATVTIKLSTVEHVIKAFSETTEIPLEYDIFSDLNLYLVIGLGSVSFLLLITILVIIVLKCQKPRPKATKPTPPCRNSVVSQRNSTIADSTLVSSDAYWYSLFLAETRKGKVVVRQPIPKGAGYIVSSIPRSTGLTETSESTASTLQSATPGERFSLANAIDPDVGTNSVQTYHLSESEHFTIEIQTGRDGSKFADLILKKALDREQQAEHNLILTAVDGGVPARSGTASIVVRVLDTNDNAPRFDQETYAVNVMENSPIGTPVFRLHASDADEGLNAEVVYFFSIYTSEKAQETFELNPNTGEIKVKGGIDYEENKMFEIHLEAKDKGAVQRSAQCKLTVSVTDMNDNYPAISIKSFKSPVKENVAIDTVIAVISVGDRDSGNNGRVDFSMNQPLPFSLQNTSDGYYALLVSEPLDREKIPEYDITFTVTDRGTPPLSDNKTLTLELLDVNDNAPLFSKSFLTIPLVENNAPGAMIASITATDPDLHENQYLVYFIVEKEIANTSMSMLFSINPEDGNLYALKTFDYEREKEFLFHIEARDSGVPSLSSNVTVHIIILDQNDNTPLIVSPWRAHGSVVEEVIPRSTDKGYLIAKVIAIDADSMQNSRITYQFLQITDATLFSLDQYNGEIRTMRMFSYRDPRHQRLVIVAKDNGDPALSATVTIKLSTVEHVIKAFSETTEIPLEYDIFSDLNLYLVIGLGSVSFLLLITILVIIVLKCQKPRPKPTKPTPPCRNSVVSQRNSTIADSTLVSSDAYWYSLFLAETRKGKVVVRQPIPKGAGYIVSSIPRSTGLTETSESTASTLQRIKHLAFTRFQRLSVLLCFIPRSGTVDKDQLDISESATPGERFSLTNAIDPDVGSNSALDREQQAVHNLILTAVDGGVPARSGTASIVVRVLDTNDNAPRFDQETYAVNVLENSPIGTPVFKLHASDADEGLNAEVVYSFSIYTSEKAQETFELNPNTGEIKVKGGIDYEENKMYEIHVQAKDKGAVQRSAQCKLTVSVTDMNDNYPAISIKSFKSPVKENVAIDTVIALISVSDRDSGGNGRVDFSMNQPLPFSLQNTSDGYYALLVSEPLDRENVPEYDITFTVTDRGTPPLSDNKTLTLELLDVNDNAPLFPKSFLTIPLVENNAPGAMIASITAADPDLHENQYLVYFIVEKEIANTSMSMLFSINPEDGNLYALKTFDYEREKEFLFHIEARDSGVPPLSSNVTVHIIILDQNDNTPLIVSPWRAHGSVVEEVIPRSTDKGYLIAKVIAIDADSMQNSRITYQFLQITDATLFSLDQYNGEIRTMRMFSYRDPRHQRLVIVAKDNGDPALSATVTIKLSTVEHVIKAFSETTEIPLEYDIFSDLNLYLVIGLGSVSFLLLITILVIIVLKCQKPRPKPTKPTPPCRNSVVSQRNSTIADSTLVSSDAYWYSLFLAETRKGKVVVRQPIPKGAGYIVSSIPRSTGLTETSESTASTLQSATPGERFSLTNAIDPDVGTNSVQTYHLSESEHFTIEIQTGRDGSKFADLILKEALDREQQAVHNLILTAVDGGVPARSGTAKIIVRVLDTNDNAPRFDQETYAVNVMENSPIGTPVFRLHASDADEGLNAEVVYSFSIYTSEKAQETFELNPNTGEIKVKGGIDYEETKMYEIHLEAKDKGAVQRSAQCKLTVSVTDMNDNYPAISIKSFKSPVKENVAIDTVIAVISVSDRDSGDNGRVDFSMNQPLPFSLQNTSDGYYALLVSEPLDRENVPEYDITFTVTDRGTPPLSDNKTLTLELLDVNDNAPLFSKSFLTIPLVENNAPGAMIASITATDPDLHENQYLVYFIVEKEIANTSMSMLFSINPEDGNLYALKTFDYEREKEFLFHIEARDSGVPPLSSNVTVHIIILDQNDNTPLIVSPWRAHGSVVEEVIPRSTDKGYLIAKVIAIDADSMQNSRITYQFLQITDATLFSLDQYNGEIRTMRMFSYRDPRHQRLVIVAKDNGDPSLSATVTIKLSTVEHVIKAFSETTEIPLEYDIFSDLNLYLVIGLGSVSFLLLITILVIIVLKCQKPRPKPTKPTPPCRNSVVSQRNSTIADSTLVSSDAYWYSLFLAETRKGKVVVRQPIPKGAGYIVSSIPRSTGLTETSESTASTLQWVTVTRCAVFQWVSMVRCTPLNALHDLRCYEEAPFHFHSMMVTEEAAWLYRVVSVYLNSLLKVKEARPWLEWPIRLLVVEGCMCLPRVIYFLLQCCEVIELSSASLGPAARSTVSSGRFKTPPSYATPTLHTELTSHKDTADTGASPSTCALPRLLPTLPCTRCPAPLRFAPPYTEKTLPPSLKTHP</sequence>
<dbReference type="PRINTS" id="PR00205">
    <property type="entry name" value="CADHERIN"/>
</dbReference>
<evidence type="ECO:0000256" key="3">
    <source>
        <dbReference type="ARBA" id="ARBA00022692"/>
    </source>
</evidence>
<proteinExistence type="predicted"/>
<reference evidence="15" key="1">
    <citation type="thesis" date="2021" institute="BYU ScholarsArchive" country="Provo, UT, USA">
        <title>Applications of and Algorithms for Genome Assembly and Genomic Analyses with an Emphasis on Marine Teleosts.</title>
        <authorList>
            <person name="Pickett B.D."/>
        </authorList>
    </citation>
    <scope>NUCLEOTIDE SEQUENCE</scope>
    <source>
        <strain evidence="15">HI-2016</strain>
    </source>
</reference>
<dbReference type="Gene3D" id="2.60.40.60">
    <property type="entry name" value="Cadherins"/>
    <property type="match status" value="33"/>
</dbReference>
<gene>
    <name evidence="15" type="ORF">JZ751_005349</name>
</gene>
<feature type="domain" description="Cadherin" evidence="14">
    <location>
        <begin position="1305"/>
        <end position="1393"/>
    </location>
</feature>
<comment type="caution">
    <text evidence="15">The sequence shown here is derived from an EMBL/GenBank/DDBJ whole genome shotgun (WGS) entry which is preliminary data.</text>
</comment>
<dbReference type="FunFam" id="2.60.40.60:FF:000001">
    <property type="entry name" value="Protocadherin alpha 2"/>
    <property type="match status" value="7"/>
</dbReference>
<keyword evidence="6 11" id="KW-0106">Calcium</keyword>
<feature type="domain" description="Cadherin" evidence="14">
    <location>
        <begin position="2623"/>
        <end position="2711"/>
    </location>
</feature>
<feature type="region of interest" description="Disordered" evidence="12">
    <location>
        <begin position="4277"/>
        <end position="4297"/>
    </location>
</feature>
<evidence type="ECO:0000256" key="6">
    <source>
        <dbReference type="ARBA" id="ARBA00022837"/>
    </source>
</evidence>
<feature type="domain" description="Cadherin" evidence="14">
    <location>
        <begin position="2286"/>
        <end position="2393"/>
    </location>
</feature>
<evidence type="ECO:0000256" key="12">
    <source>
        <dbReference type="SAM" id="MobiDB-lite"/>
    </source>
</evidence>
<feature type="transmembrane region" description="Helical" evidence="13">
    <location>
        <begin position="4056"/>
        <end position="4079"/>
    </location>
</feature>
<dbReference type="GO" id="GO:0007156">
    <property type="term" value="P:homophilic cell adhesion via plasma membrane adhesion molecules"/>
    <property type="evidence" value="ECO:0007669"/>
    <property type="project" value="InterPro"/>
</dbReference>
<feature type="domain" description="Cadherin" evidence="14">
    <location>
        <begin position="3498"/>
        <end position="3606"/>
    </location>
</feature>
<evidence type="ECO:0000256" key="10">
    <source>
        <dbReference type="ARBA" id="ARBA00023180"/>
    </source>
</evidence>
<feature type="transmembrane region" description="Helical" evidence="13">
    <location>
        <begin position="3397"/>
        <end position="3420"/>
    </location>
</feature>
<feature type="transmembrane region" description="Helical" evidence="13">
    <location>
        <begin position="2735"/>
        <end position="2758"/>
    </location>
</feature>
<dbReference type="FunFam" id="2.60.40.60:FF:000002">
    <property type="entry name" value="Protocadherin alpha 2"/>
    <property type="match status" value="4"/>
</dbReference>
<evidence type="ECO:0000256" key="7">
    <source>
        <dbReference type="ARBA" id="ARBA00022889"/>
    </source>
</evidence>
<dbReference type="SUPFAM" id="SSF49313">
    <property type="entry name" value="Cadherin-like"/>
    <property type="match status" value="32"/>
</dbReference>
<dbReference type="InterPro" id="IPR015919">
    <property type="entry name" value="Cadherin-like_sf"/>
</dbReference>
<dbReference type="SMART" id="SM00112">
    <property type="entry name" value="CA"/>
    <property type="match status" value="32"/>
</dbReference>
<evidence type="ECO:0000256" key="8">
    <source>
        <dbReference type="ARBA" id="ARBA00022989"/>
    </source>
</evidence>
<dbReference type="GO" id="GO:0009653">
    <property type="term" value="P:anatomical structure morphogenesis"/>
    <property type="evidence" value="ECO:0007669"/>
    <property type="project" value="UniProtKB-ARBA"/>
</dbReference>
<keyword evidence="16" id="KW-1185">Reference proteome</keyword>
<feature type="domain" description="Cadherin" evidence="14">
    <location>
        <begin position="619"/>
        <end position="663"/>
    </location>
</feature>
<comment type="subcellular location">
    <subcellularLocation>
        <location evidence="1">Cell membrane</location>
        <topology evidence="1">Single-pass type I membrane protein</topology>
    </subcellularLocation>
</comment>
<dbReference type="InterPro" id="IPR032455">
    <property type="entry name" value="Cadherin_C"/>
</dbReference>
<feature type="domain" description="Cadherin" evidence="14">
    <location>
        <begin position="2394"/>
        <end position="2498"/>
    </location>
</feature>
<feature type="transmembrane region" description="Helical" evidence="13">
    <location>
        <begin position="900"/>
        <end position="923"/>
    </location>
</feature>
<dbReference type="Pfam" id="PF16492">
    <property type="entry name" value="Cadherin_C_2"/>
    <property type="match status" value="1"/>
</dbReference>
<keyword evidence="3 13" id="KW-0812">Transmembrane</keyword>
<dbReference type="InterPro" id="IPR050174">
    <property type="entry name" value="Protocadherin/Cadherin-CA"/>
</dbReference>
<feature type="domain" description="Cadherin" evidence="14">
    <location>
        <begin position="3285"/>
        <end position="3373"/>
    </location>
</feature>
<feature type="transmembrane region" description="Helical" evidence="13">
    <location>
        <begin position="2076"/>
        <end position="2099"/>
    </location>
</feature>
<keyword evidence="8 13" id="KW-1133">Transmembrane helix</keyword>
<dbReference type="EMBL" id="JAFBMS010000122">
    <property type="protein sequence ID" value="KAG9335347.1"/>
    <property type="molecule type" value="Genomic_DNA"/>
</dbReference>
<evidence type="ECO:0000313" key="16">
    <source>
        <dbReference type="Proteomes" id="UP000824540"/>
    </source>
</evidence>
<dbReference type="FunFam" id="2.60.40.60:FF:000004">
    <property type="entry name" value="Protocadherin 1 gamma 2"/>
    <property type="match status" value="7"/>
</dbReference>
<feature type="transmembrane region" description="Helical" evidence="13">
    <location>
        <begin position="1417"/>
        <end position="1440"/>
    </location>
</feature>
<feature type="transmembrane region" description="Helical" evidence="13">
    <location>
        <begin position="434"/>
        <end position="457"/>
    </location>
</feature>
<keyword evidence="7" id="KW-0130">Cell adhesion</keyword>
<evidence type="ECO:0000313" key="15">
    <source>
        <dbReference type="EMBL" id="KAG9335347.1"/>
    </source>
</evidence>
<feature type="compositionally biased region" description="Polar residues" evidence="12">
    <location>
        <begin position="4279"/>
        <end position="4297"/>
    </location>
</feature>
<feature type="domain" description="Cadherin" evidence="14">
    <location>
        <begin position="1964"/>
        <end position="2052"/>
    </location>
</feature>
<protein>
    <recommendedName>
        <fullName evidence="14">Cadherin domain-containing protein</fullName>
    </recommendedName>
</protein>
<feature type="domain" description="Cadherin" evidence="14">
    <location>
        <begin position="322"/>
        <end position="410"/>
    </location>
</feature>
<feature type="domain" description="Cadherin" evidence="14">
    <location>
        <begin position="526"/>
        <end position="589"/>
    </location>
</feature>
<feature type="domain" description="Cadherin" evidence="14">
    <location>
        <begin position="1627"/>
        <end position="1734"/>
    </location>
</feature>
<feature type="domain" description="Cadherin" evidence="14">
    <location>
        <begin position="788"/>
        <end position="876"/>
    </location>
</feature>
<organism evidence="15 16">
    <name type="scientific">Albula glossodonta</name>
    <name type="common">roundjaw bonefish</name>
    <dbReference type="NCBI Taxonomy" id="121402"/>
    <lineage>
        <taxon>Eukaryota</taxon>
        <taxon>Metazoa</taxon>
        <taxon>Chordata</taxon>
        <taxon>Craniata</taxon>
        <taxon>Vertebrata</taxon>
        <taxon>Euteleostomi</taxon>
        <taxon>Actinopterygii</taxon>
        <taxon>Neopterygii</taxon>
        <taxon>Teleostei</taxon>
        <taxon>Albuliformes</taxon>
        <taxon>Albulidae</taxon>
        <taxon>Albula</taxon>
    </lineage>
</organism>